<gene>
    <name evidence="2" type="ORF">ACFFX0_17790</name>
</gene>
<reference evidence="2 3" key="1">
    <citation type="submission" date="2024-09" db="EMBL/GenBank/DDBJ databases">
        <authorList>
            <person name="Sun Q."/>
            <person name="Mori K."/>
        </authorList>
    </citation>
    <scope>NUCLEOTIDE SEQUENCE [LARGE SCALE GENOMIC DNA]</scope>
    <source>
        <strain evidence="2 3">CCM 7609</strain>
    </source>
</reference>
<evidence type="ECO:0000313" key="2">
    <source>
        <dbReference type="EMBL" id="MFB9072953.1"/>
    </source>
</evidence>
<feature type="region of interest" description="Disordered" evidence="1">
    <location>
        <begin position="30"/>
        <end position="68"/>
    </location>
</feature>
<protein>
    <submittedName>
        <fullName evidence="2">Uncharacterized protein</fullName>
    </submittedName>
</protein>
<evidence type="ECO:0000256" key="1">
    <source>
        <dbReference type="SAM" id="MobiDB-lite"/>
    </source>
</evidence>
<accession>A0ABV5G1Z2</accession>
<organism evidence="2 3">
    <name type="scientific">Citricoccus parietis</name>
    <dbReference type="NCBI Taxonomy" id="592307"/>
    <lineage>
        <taxon>Bacteria</taxon>
        <taxon>Bacillati</taxon>
        <taxon>Actinomycetota</taxon>
        <taxon>Actinomycetes</taxon>
        <taxon>Micrococcales</taxon>
        <taxon>Micrococcaceae</taxon>
        <taxon>Citricoccus</taxon>
    </lineage>
</organism>
<dbReference type="EMBL" id="JBHMFI010000001">
    <property type="protein sequence ID" value="MFB9072953.1"/>
    <property type="molecule type" value="Genomic_DNA"/>
</dbReference>
<sequence length="68" mass="7360">MAKDHVRVHHCRAFVTVLVQEEPDAGCCSMPTSLGRTSRRGGRSTRAGTVVRGPPRSPGGTRRWTTTA</sequence>
<comment type="caution">
    <text evidence="2">The sequence shown here is derived from an EMBL/GenBank/DDBJ whole genome shotgun (WGS) entry which is preliminary data.</text>
</comment>
<name>A0ABV5G1Z2_9MICC</name>
<feature type="compositionally biased region" description="Low complexity" evidence="1">
    <location>
        <begin position="44"/>
        <end position="68"/>
    </location>
</feature>
<dbReference type="Proteomes" id="UP001589575">
    <property type="component" value="Unassembled WGS sequence"/>
</dbReference>
<evidence type="ECO:0000313" key="3">
    <source>
        <dbReference type="Proteomes" id="UP001589575"/>
    </source>
</evidence>
<keyword evidence="3" id="KW-1185">Reference proteome</keyword>
<proteinExistence type="predicted"/>